<proteinExistence type="predicted"/>
<organism evidence="1 2">
    <name type="scientific">Dibothriocephalus latus</name>
    <name type="common">Fish tapeworm</name>
    <name type="synonym">Diphyllobothrium latum</name>
    <dbReference type="NCBI Taxonomy" id="60516"/>
    <lineage>
        <taxon>Eukaryota</taxon>
        <taxon>Metazoa</taxon>
        <taxon>Spiralia</taxon>
        <taxon>Lophotrochozoa</taxon>
        <taxon>Platyhelminthes</taxon>
        <taxon>Cestoda</taxon>
        <taxon>Eucestoda</taxon>
        <taxon>Diphyllobothriidea</taxon>
        <taxon>Diphyllobothriidae</taxon>
        <taxon>Dibothriocephalus</taxon>
    </lineage>
</organism>
<protein>
    <submittedName>
        <fullName evidence="1">Uncharacterized protein</fullName>
    </submittedName>
</protein>
<reference evidence="1 2" key="1">
    <citation type="submission" date="2018-11" db="EMBL/GenBank/DDBJ databases">
        <authorList>
            <consortium name="Pathogen Informatics"/>
        </authorList>
    </citation>
    <scope>NUCLEOTIDE SEQUENCE [LARGE SCALE GENOMIC DNA]</scope>
</reference>
<dbReference type="Proteomes" id="UP000281553">
    <property type="component" value="Unassembled WGS sequence"/>
</dbReference>
<gene>
    <name evidence="1" type="ORF">DILT_LOCUS1693</name>
</gene>
<dbReference type="AlphaFoldDB" id="A0A3P6QJW1"/>
<evidence type="ECO:0000313" key="1">
    <source>
        <dbReference type="EMBL" id="VDK48979.1"/>
    </source>
</evidence>
<evidence type="ECO:0000313" key="2">
    <source>
        <dbReference type="Proteomes" id="UP000281553"/>
    </source>
</evidence>
<accession>A0A3P6QJW1</accession>
<sequence>MVDNLPAVATNELILLACARLESHMTATLDACTTALTPSSPVMDQTVYQATTMSARILDLFICVRQSVYRILTVTKPSPASPNPTLKLPTKMPEWAGIE</sequence>
<name>A0A3P6QJW1_DIBLA</name>
<dbReference type="EMBL" id="UYRU01013331">
    <property type="protein sequence ID" value="VDK48979.1"/>
    <property type="molecule type" value="Genomic_DNA"/>
</dbReference>
<keyword evidence="2" id="KW-1185">Reference proteome</keyword>